<dbReference type="PANTHER" id="PTHR32494">
    <property type="entry name" value="ALLANTOATE DEIMINASE-RELATED"/>
    <property type="match status" value="1"/>
</dbReference>
<dbReference type="GO" id="GO:0016813">
    <property type="term" value="F:hydrolase activity, acting on carbon-nitrogen (but not peptide) bonds, in linear amidines"/>
    <property type="evidence" value="ECO:0007669"/>
    <property type="project" value="InterPro"/>
</dbReference>
<dbReference type="AlphaFoldDB" id="A0A892HVU0"/>
<evidence type="ECO:0000256" key="3">
    <source>
        <dbReference type="PIRSR" id="PIRSR001235-1"/>
    </source>
</evidence>
<feature type="domain" description="Peptidase M20 dimerisation" evidence="4">
    <location>
        <begin position="213"/>
        <end position="310"/>
    </location>
</feature>
<dbReference type="InterPro" id="IPR036264">
    <property type="entry name" value="Bact_exopeptidase_dim_dom"/>
</dbReference>
<sequence length="432" mass="45653">MKDLLEIDGARLWRSLTEMARVGATPRGGVRRLALTDEDRRGRDLFAQWCRDAGMTVSVDAVGNLFARRDGIDAHAAPVLIGSHLDTQPEGGRFDGVYGVLAALELVRTLNDARIATDKPLEIVSWTNEEGARFAPAMLGSAVFTGALPLDDALAKRDADGIALGDALDACGYRGTRAIGGAIDAYFEAHIEQGPVLEANGTTIGIVTGGQAIRWLDVTVTGVAAHAGTTPMPYRKDACFATAQIALELERIVAGYAPRGLATIGQIDIRHASRNTIAGDLTFTVDLRHHDDAQVDAMERELRDACARVAAARGVQVAIDTCWRSPATPFDAECVALVAHAAAAFGYTHERIVSGAGHDAIVLARRFPTAMVFIPCVGGLSHNEAEDALPDDVTRGTNVLLHAVLARAGVAAGIGAAALARRASCHSTDEDR</sequence>
<dbReference type="Pfam" id="PF01546">
    <property type="entry name" value="Peptidase_M20"/>
    <property type="match status" value="1"/>
</dbReference>
<evidence type="ECO:0000259" key="4">
    <source>
        <dbReference type="Pfam" id="PF07687"/>
    </source>
</evidence>
<dbReference type="InterPro" id="IPR002933">
    <property type="entry name" value="Peptidase_M20"/>
</dbReference>
<dbReference type="Proteomes" id="UP000625568">
    <property type="component" value="Chromosome 1"/>
</dbReference>
<keyword evidence="3" id="KW-0862">Zinc</keyword>
<keyword evidence="2 5" id="KW-0378">Hydrolase</keyword>
<name>A0A892HVU0_9BURK</name>
<proteinExistence type="inferred from homology"/>
<dbReference type="InterPro" id="IPR010158">
    <property type="entry name" value="Amidase_Cbmase"/>
</dbReference>
<feature type="binding site" evidence="3">
    <location>
        <position position="84"/>
    </location>
    <ligand>
        <name>Zn(2+)</name>
        <dbReference type="ChEBI" id="CHEBI:29105"/>
        <label>1</label>
    </ligand>
</feature>
<feature type="binding site" evidence="3">
    <location>
        <position position="190"/>
    </location>
    <ligand>
        <name>Zn(2+)</name>
        <dbReference type="ChEBI" id="CHEBI:29105"/>
        <label>1</label>
    </ligand>
</feature>
<keyword evidence="6" id="KW-1185">Reference proteome</keyword>
<dbReference type="PANTHER" id="PTHR32494:SF5">
    <property type="entry name" value="ALLANTOATE AMIDOHYDROLASE"/>
    <property type="match status" value="1"/>
</dbReference>
<organism evidence="5 6">
    <name type="scientific">Burkholderia dolosa</name>
    <dbReference type="NCBI Taxonomy" id="152500"/>
    <lineage>
        <taxon>Bacteria</taxon>
        <taxon>Pseudomonadati</taxon>
        <taxon>Pseudomonadota</taxon>
        <taxon>Betaproteobacteria</taxon>
        <taxon>Burkholderiales</taxon>
        <taxon>Burkholderiaceae</taxon>
        <taxon>Burkholderia</taxon>
        <taxon>Burkholderia cepacia complex</taxon>
    </lineage>
</organism>
<evidence type="ECO:0000256" key="2">
    <source>
        <dbReference type="ARBA" id="ARBA00022801"/>
    </source>
</evidence>
<dbReference type="EMBL" id="CP069482">
    <property type="protein sequence ID" value="QRO76683.1"/>
    <property type="molecule type" value="Genomic_DNA"/>
</dbReference>
<dbReference type="NCBIfam" id="TIGR01879">
    <property type="entry name" value="hydantase"/>
    <property type="match status" value="1"/>
</dbReference>
<dbReference type="NCBIfam" id="NF009527">
    <property type="entry name" value="PRK12891.1"/>
    <property type="match status" value="1"/>
</dbReference>
<dbReference type="RefSeq" id="WP_035972674.1">
    <property type="nucleotide sequence ID" value="NZ_CABVPR010000047.1"/>
</dbReference>
<accession>A0A892HVU0</accession>
<protein>
    <submittedName>
        <fullName evidence="5">Zn-dependent hydrolase</fullName>
    </submittedName>
</protein>
<feature type="binding site" evidence="3">
    <location>
        <position position="130"/>
    </location>
    <ligand>
        <name>Zn(2+)</name>
        <dbReference type="ChEBI" id="CHEBI:29105"/>
        <label>2</label>
    </ligand>
</feature>
<dbReference type="PIRSF" id="PIRSF001235">
    <property type="entry name" value="Amidase_carbamoylase"/>
    <property type="match status" value="1"/>
</dbReference>
<comment type="cofactor">
    <cofactor evidence="3">
        <name>Zn(2+)</name>
        <dbReference type="ChEBI" id="CHEBI:29105"/>
    </cofactor>
    <text evidence="3">Binds 2 Zn(2+) ions per subunit.</text>
</comment>
<evidence type="ECO:0000313" key="6">
    <source>
        <dbReference type="Proteomes" id="UP000625568"/>
    </source>
</evidence>
<dbReference type="GO" id="GO:0046872">
    <property type="term" value="F:metal ion binding"/>
    <property type="evidence" value="ECO:0007669"/>
    <property type="project" value="UniProtKB-KW"/>
</dbReference>
<evidence type="ECO:0000256" key="1">
    <source>
        <dbReference type="ARBA" id="ARBA00006153"/>
    </source>
</evidence>
<dbReference type="InterPro" id="IPR011650">
    <property type="entry name" value="Peptidase_M20_dimer"/>
</dbReference>
<keyword evidence="3" id="KW-0479">Metal-binding</keyword>
<dbReference type="Gene3D" id="3.40.630.10">
    <property type="entry name" value="Zn peptidases"/>
    <property type="match status" value="1"/>
</dbReference>
<dbReference type="NCBIfam" id="NF009528">
    <property type="entry name" value="PRK12893.1-1"/>
    <property type="match status" value="1"/>
</dbReference>
<dbReference type="CDD" id="cd03884">
    <property type="entry name" value="M20_bAS"/>
    <property type="match status" value="1"/>
</dbReference>
<dbReference type="SUPFAM" id="SSF55031">
    <property type="entry name" value="Bacterial exopeptidase dimerisation domain"/>
    <property type="match status" value="1"/>
</dbReference>
<evidence type="ECO:0000313" key="5">
    <source>
        <dbReference type="EMBL" id="QRO76683.1"/>
    </source>
</evidence>
<feature type="binding site" evidence="3">
    <location>
        <position position="95"/>
    </location>
    <ligand>
        <name>Zn(2+)</name>
        <dbReference type="ChEBI" id="CHEBI:29105"/>
        <label>2</label>
    </ligand>
</feature>
<dbReference type="NCBIfam" id="NF009530">
    <property type="entry name" value="PRK12893.1-4"/>
    <property type="match status" value="1"/>
</dbReference>
<dbReference type="Pfam" id="PF07687">
    <property type="entry name" value="M20_dimer"/>
    <property type="match status" value="1"/>
</dbReference>
<dbReference type="NCBIfam" id="NF006769">
    <property type="entry name" value="PRK09290.1-3"/>
    <property type="match status" value="1"/>
</dbReference>
<dbReference type="GeneID" id="93127421"/>
<comment type="similarity">
    <text evidence="1">Belongs to the peptidase M20 family.</text>
</comment>
<reference evidence="5 6" key="1">
    <citation type="submission" date="2021-02" db="EMBL/GenBank/DDBJ databases">
        <title>FDA dAtabase for Regulatory Grade micrObial Sequences (FDA-ARGOS): Supporting development and validation of Infectious Disease Dx tests.</title>
        <authorList>
            <person name="Minogue T."/>
            <person name="Wolcott M."/>
            <person name="Wasieloski L."/>
            <person name="Aguilar W."/>
            <person name="Moore D."/>
            <person name="Jaissle J."/>
            <person name="Tallon L."/>
            <person name="Sadzewicz L."/>
            <person name="Zhao X."/>
            <person name="Boylan J."/>
            <person name="Ott S."/>
            <person name="Bowen H."/>
            <person name="Vavikolanu K."/>
            <person name="Mehta A."/>
            <person name="Aluvathingal J."/>
            <person name="Nadendla S."/>
            <person name="Yan Y."/>
            <person name="Sichtig H."/>
        </authorList>
    </citation>
    <scope>NUCLEOTIDE SEQUENCE [LARGE SCALE GENOMIC DNA]</scope>
    <source>
        <strain evidence="5 6">FDAARGOS_1272</strain>
    </source>
</reference>
<feature type="binding site" evidence="3">
    <location>
        <position position="382"/>
    </location>
    <ligand>
        <name>Zn(2+)</name>
        <dbReference type="ChEBI" id="CHEBI:29105"/>
        <label>2</label>
    </ligand>
</feature>
<gene>
    <name evidence="5" type="ORF">I6K02_12280</name>
</gene>
<dbReference type="SUPFAM" id="SSF53187">
    <property type="entry name" value="Zn-dependent exopeptidases"/>
    <property type="match status" value="1"/>
</dbReference>
<feature type="binding site" evidence="3">
    <location>
        <position position="95"/>
    </location>
    <ligand>
        <name>Zn(2+)</name>
        <dbReference type="ChEBI" id="CHEBI:29105"/>
        <label>1</label>
    </ligand>
</feature>
<dbReference type="Gene3D" id="3.30.70.360">
    <property type="match status" value="1"/>
</dbReference>
<dbReference type="NCBIfam" id="NF006771">
    <property type="entry name" value="PRK09290.1-5"/>
    <property type="match status" value="1"/>
</dbReference>